<evidence type="ECO:0008006" key="13">
    <source>
        <dbReference type="Google" id="ProtNLM"/>
    </source>
</evidence>
<evidence type="ECO:0000259" key="9">
    <source>
        <dbReference type="Pfam" id="PF23034"/>
    </source>
</evidence>
<evidence type="ECO:0000259" key="10">
    <source>
        <dbReference type="Pfam" id="PF24893"/>
    </source>
</evidence>
<dbReference type="InterPro" id="IPR055463">
    <property type="entry name" value="DUF7035"/>
</dbReference>
<evidence type="ECO:0000256" key="4">
    <source>
        <dbReference type="ARBA" id="ARBA00023136"/>
    </source>
</evidence>
<dbReference type="InParanoid" id="D3BJ67"/>
<feature type="domain" description="DUF7034" evidence="8">
    <location>
        <begin position="1003"/>
        <end position="1119"/>
    </location>
</feature>
<dbReference type="Pfam" id="PF24893">
    <property type="entry name" value="DUF7743"/>
    <property type="match status" value="1"/>
</dbReference>
<feature type="signal peptide" evidence="7">
    <location>
        <begin position="1"/>
        <end position="25"/>
    </location>
</feature>
<dbReference type="InterPro" id="IPR056645">
    <property type="entry name" value="DUF7743"/>
</dbReference>
<keyword evidence="12" id="KW-1185">Reference proteome</keyword>
<dbReference type="InterPro" id="IPR021149">
    <property type="entry name" value="OligosaccharylTrfase_OST3/OST6"/>
</dbReference>
<dbReference type="RefSeq" id="XP_020430075.1">
    <property type="nucleotide sequence ID" value="XM_020579400.1"/>
</dbReference>
<dbReference type="InterPro" id="IPR055462">
    <property type="entry name" value="DUF7034"/>
</dbReference>
<name>D3BJ67_HETP5</name>
<comment type="caution">
    <text evidence="11">The sequence shown here is derived from an EMBL/GenBank/DDBJ whole genome shotgun (WGS) entry which is preliminary data.</text>
</comment>
<evidence type="ECO:0000256" key="7">
    <source>
        <dbReference type="SAM" id="SignalP"/>
    </source>
</evidence>
<dbReference type="STRING" id="670386.D3BJ67"/>
<dbReference type="PANTHER" id="PTHR31378">
    <property type="entry name" value="EGF-LIKE DOMAIN-CONTAINING PROTEIN-RELATED-RELATED"/>
    <property type="match status" value="1"/>
</dbReference>
<evidence type="ECO:0000256" key="6">
    <source>
        <dbReference type="SAM" id="Phobius"/>
    </source>
</evidence>
<dbReference type="Pfam" id="PF23034">
    <property type="entry name" value="DUF7035"/>
    <property type="match status" value="1"/>
</dbReference>
<feature type="region of interest" description="Disordered" evidence="5">
    <location>
        <begin position="33"/>
        <end position="56"/>
    </location>
</feature>
<evidence type="ECO:0000256" key="3">
    <source>
        <dbReference type="ARBA" id="ARBA00022989"/>
    </source>
</evidence>
<dbReference type="Pfam" id="PF23033">
    <property type="entry name" value="DUF7034"/>
    <property type="match status" value="1"/>
</dbReference>
<feature type="chain" id="PRO_5003041198" description="EGF-like domain-containing protein" evidence="7">
    <location>
        <begin position="26"/>
        <end position="1460"/>
    </location>
</feature>
<dbReference type="Gene3D" id="3.40.30.10">
    <property type="entry name" value="Glutaredoxin"/>
    <property type="match status" value="1"/>
</dbReference>
<evidence type="ECO:0000256" key="1">
    <source>
        <dbReference type="ARBA" id="ARBA00004141"/>
    </source>
</evidence>
<feature type="transmembrane region" description="Helical" evidence="6">
    <location>
        <begin position="244"/>
        <end position="265"/>
    </location>
</feature>
<dbReference type="GO" id="GO:0016020">
    <property type="term" value="C:membrane"/>
    <property type="evidence" value="ECO:0007669"/>
    <property type="project" value="UniProtKB-SubCell"/>
</dbReference>
<proteinExistence type="predicted"/>
<dbReference type="GeneID" id="31364071"/>
<feature type="domain" description="DUF7743" evidence="10">
    <location>
        <begin position="641"/>
        <end position="744"/>
    </location>
</feature>
<feature type="transmembrane region" description="Helical" evidence="6">
    <location>
        <begin position="1413"/>
        <end position="1437"/>
    </location>
</feature>
<keyword evidence="4 6" id="KW-0472">Membrane</keyword>
<dbReference type="EMBL" id="ADBJ01000038">
    <property type="protein sequence ID" value="EFA77947.1"/>
    <property type="molecule type" value="Genomic_DNA"/>
</dbReference>
<dbReference type="CDD" id="cd00054">
    <property type="entry name" value="EGF_CA"/>
    <property type="match status" value="1"/>
</dbReference>
<evidence type="ECO:0000256" key="5">
    <source>
        <dbReference type="SAM" id="MobiDB-lite"/>
    </source>
</evidence>
<keyword evidence="7" id="KW-0732">Signal</keyword>
<dbReference type="Proteomes" id="UP000001396">
    <property type="component" value="Unassembled WGS sequence"/>
</dbReference>
<feature type="domain" description="DUF7035" evidence="9">
    <location>
        <begin position="855"/>
        <end position="975"/>
    </location>
</feature>
<accession>D3BJ67</accession>
<comment type="subcellular location">
    <subcellularLocation>
        <location evidence="1">Membrane</location>
        <topology evidence="1">Multi-pass membrane protein</topology>
    </subcellularLocation>
</comment>
<evidence type="ECO:0000259" key="8">
    <source>
        <dbReference type="Pfam" id="PF23033"/>
    </source>
</evidence>
<evidence type="ECO:0000256" key="2">
    <source>
        <dbReference type="ARBA" id="ARBA00022692"/>
    </source>
</evidence>
<evidence type="ECO:0000313" key="12">
    <source>
        <dbReference type="Proteomes" id="UP000001396"/>
    </source>
</evidence>
<sequence length="1460" mass="161823">MNIRGSTTLIVLLIVLLSSSLLITAQKEKQPAAAAATKQSESSSSKPSSSSTPSKASLAKIRDLKQLALDNNGFLQLDSAQIKKFITISNRPYHLLVYITSTNPQHGCQICQVLKDEIKTYSMLSYHNYLQSPEFDSKPLFVIVLEFEQSQDFFKQLQIQNIPHIAFFPAGNSELTLKNNVFTRLDSFSKQRLSDYIEDQSGIKIEIVLPFFEKHGHTFGRIGLGLLALRLLITLINNRQNKTLWMLISMLIVGSVLSGIFYVFIHKPPLFEVRGQNEISYFSRGTRSQTVIEGALMGGLSLIIAFIFIFLSDILPNRSAELSKVKSNLFFLVGFIVNGISTTIISGFALTADTKLLQTVIVSGLNSSSTLDLSYCLSGSITQNSFADVCTLELTSGDPTSSCIVNILYSKFNLNSITTTLNTTMRTLASEYFYVTENIPSTSTMSMYSSTINPAYQPNYLGDIEFSALFTMKFVKNSKSILYGNWYLTNGTSISPMYLVAGTPTGGTLMAFTYVTNSVTHIAPGFFSTPNSLAPSQQYVLAVSVIHSIPNSFVSVLPNSMNLTNDYKPNLLTVYYGYLDDKQIVTFPWGVVQYGFQNQYGIDDLGYKITQFVHPMLPSGSYSYRFFSNSNVYPLNVNGSTDLTKPSMNDFVVTYVSGRTYSIRMNILDSESGVYKINVKVGATQFSITQADLIGGNIYNGVYQTTFDYIPDTSTQIFANFIITIKDYALNYVFYRSGVNITSISSNVTEITDALFQGDAITVPIKFSIKTTLIDKGMKPILYLDTHPFHQIPPFIGYWDNAAGSYSIEFNMSKYEIGTVIELNFRIAFETIYYSSTIRYLTSTTSILKISISNGDKVGPMLESITASRSLATTYIASADYIGSITWMLKFSDESCGFKEAKAYIQTTKRMNITALITSSNFVSGDLNMGNYNLTIPITTSDVNFTITCIETLDNCGNRKLCNGTTPSPISKFYYNSVVTNPVTERTNIVPLVSGQPVSTTTPVLTYLNYTLSMPTPNICRVNMEITAQDPSYISAFFNPTLYLQGVYDDYIAVSHTTYDVSGTAKIFYFQQDIPISFGFSTTSIIYSIYGLTNKAMKTAAYDAGKLKDMGFPYFIQVGCNYFDYIPPPQTPSPTQPNVTSTPTPPRTCPGSTPCSGNGICLNGTCQCTGLYSGPACNDQIILPDHPPLVDPTAPTTIIPTNAFLNSSISIYSFQELDDTNSVINQILFNSWNFQNITTTKFQYNNLNNAKINITVEIEYFLKTTTIEFAGQNLTMTPYTVKYSITISNYTFTSPINVGRLVMTAGIQSTKEECSYVTMDDNDSINWMKLNIGAQSLYCRFIELAVVNDERVTTVDTKFINSTLVSDSENTDEISSYIGILMPQFETISIDPDFSVLINAEGDEGKCKSKNKIGMIVGIVVGGVVAIAIAVGAITFYRKRTKQLQESRRMNQKLKSMNQQ</sequence>
<keyword evidence="2 6" id="KW-0812">Transmembrane</keyword>
<feature type="transmembrane region" description="Helical" evidence="6">
    <location>
        <begin position="295"/>
        <end position="316"/>
    </location>
</feature>
<reference evidence="11 12" key="1">
    <citation type="journal article" date="2011" name="Genome Res.">
        <title>Phylogeny-wide analysis of social amoeba genomes highlights ancient origins for complex intercellular communication.</title>
        <authorList>
            <person name="Heidel A.J."/>
            <person name="Lawal H.M."/>
            <person name="Felder M."/>
            <person name="Schilde C."/>
            <person name="Helps N.R."/>
            <person name="Tunggal B."/>
            <person name="Rivero F."/>
            <person name="John U."/>
            <person name="Schleicher M."/>
            <person name="Eichinger L."/>
            <person name="Platzer M."/>
            <person name="Noegel A.A."/>
            <person name="Schaap P."/>
            <person name="Gloeckner G."/>
        </authorList>
    </citation>
    <scope>NUCLEOTIDE SEQUENCE [LARGE SCALE GENOMIC DNA]</scope>
    <source>
        <strain evidence="12">ATCC 26659 / Pp 5 / PN500</strain>
    </source>
</reference>
<feature type="transmembrane region" description="Helical" evidence="6">
    <location>
        <begin position="328"/>
        <end position="350"/>
    </location>
</feature>
<dbReference type="Pfam" id="PF04756">
    <property type="entry name" value="OST3_OST6"/>
    <property type="match status" value="1"/>
</dbReference>
<dbReference type="Gene3D" id="2.10.25.10">
    <property type="entry name" value="Laminin"/>
    <property type="match status" value="1"/>
</dbReference>
<organism evidence="11 12">
    <name type="scientific">Heterostelium pallidum (strain ATCC 26659 / Pp 5 / PN500)</name>
    <name type="common">Cellular slime mold</name>
    <name type="synonym">Polysphondylium pallidum</name>
    <dbReference type="NCBI Taxonomy" id="670386"/>
    <lineage>
        <taxon>Eukaryota</taxon>
        <taxon>Amoebozoa</taxon>
        <taxon>Evosea</taxon>
        <taxon>Eumycetozoa</taxon>
        <taxon>Dictyostelia</taxon>
        <taxon>Acytosteliales</taxon>
        <taxon>Acytosteliaceae</taxon>
        <taxon>Heterostelium</taxon>
    </lineage>
</organism>
<keyword evidence="3 6" id="KW-1133">Transmembrane helix</keyword>
<evidence type="ECO:0000313" key="11">
    <source>
        <dbReference type="EMBL" id="EFA77947.1"/>
    </source>
</evidence>
<protein>
    <recommendedName>
        <fullName evidence="13">EGF-like domain-containing protein</fullName>
    </recommendedName>
</protein>
<gene>
    <name evidence="11" type="ORF">PPL_08592</name>
</gene>